<dbReference type="PANTHER" id="PTHR34352:SF1">
    <property type="entry name" value="PROTEIN YHFA"/>
    <property type="match status" value="1"/>
</dbReference>
<dbReference type="PANTHER" id="PTHR34352">
    <property type="entry name" value="PROTEIN YHFA"/>
    <property type="match status" value="1"/>
</dbReference>
<protein>
    <submittedName>
        <fullName evidence="1">OsmC family protein</fullName>
    </submittedName>
</protein>
<gene>
    <name evidence="1" type="ORF">E5167_08775</name>
</gene>
<dbReference type="EMBL" id="SUPL01000004">
    <property type="protein sequence ID" value="TJY35946.1"/>
    <property type="molecule type" value="Genomic_DNA"/>
</dbReference>
<accession>A0A4U0EVI6</accession>
<sequence>MKHQVKTIWKDSMAFESEIDSHKFIIDAKQPLGNDSGPSPKKLLLSALAGCTGMDVVSLLNKMRVDFTNFEIDIEADLTDEHPKVYSYIRIIYKLYGANIDKEKAKKAIELSQEKYCGVNAMLRKNNPIKYCIEYINS</sequence>
<dbReference type="InterPro" id="IPR003718">
    <property type="entry name" value="OsmC/Ohr_fam"/>
</dbReference>
<reference evidence="1 2" key="1">
    <citation type="submission" date="2019-04" db="EMBL/GenBank/DDBJ databases">
        <title>Lacinutrix sp. nov., isolated from marine water.</title>
        <authorList>
            <person name="Kim W."/>
        </authorList>
    </citation>
    <scope>NUCLEOTIDE SEQUENCE [LARGE SCALE GENOMIC DNA]</scope>
    <source>
        <strain evidence="1 2">CAU 1491</strain>
    </source>
</reference>
<dbReference type="InterPro" id="IPR015946">
    <property type="entry name" value="KH_dom-like_a/b"/>
</dbReference>
<dbReference type="OrthoDB" id="9804010at2"/>
<name>A0A4U0EVI6_9FLAO</name>
<proteinExistence type="predicted"/>
<keyword evidence="2" id="KW-1185">Reference proteome</keyword>
<dbReference type="Pfam" id="PF02566">
    <property type="entry name" value="OsmC"/>
    <property type="match status" value="1"/>
</dbReference>
<evidence type="ECO:0000313" key="2">
    <source>
        <dbReference type="Proteomes" id="UP000307657"/>
    </source>
</evidence>
<dbReference type="AlphaFoldDB" id="A0A4U0EVI6"/>
<organism evidence="1 2">
    <name type="scientific">Pontimicrobium aquaticum</name>
    <dbReference type="NCBI Taxonomy" id="2565367"/>
    <lineage>
        <taxon>Bacteria</taxon>
        <taxon>Pseudomonadati</taxon>
        <taxon>Bacteroidota</taxon>
        <taxon>Flavobacteriia</taxon>
        <taxon>Flavobacteriales</taxon>
        <taxon>Flavobacteriaceae</taxon>
        <taxon>Pontimicrobium</taxon>
    </lineage>
</organism>
<dbReference type="SUPFAM" id="SSF82784">
    <property type="entry name" value="OsmC-like"/>
    <property type="match status" value="1"/>
</dbReference>
<evidence type="ECO:0000313" key="1">
    <source>
        <dbReference type="EMBL" id="TJY35946.1"/>
    </source>
</evidence>
<comment type="caution">
    <text evidence="1">The sequence shown here is derived from an EMBL/GenBank/DDBJ whole genome shotgun (WGS) entry which is preliminary data.</text>
</comment>
<dbReference type="RefSeq" id="WP_136843146.1">
    <property type="nucleotide sequence ID" value="NZ_SUPL01000004.1"/>
</dbReference>
<dbReference type="InterPro" id="IPR036102">
    <property type="entry name" value="OsmC/Ohrsf"/>
</dbReference>
<dbReference type="Proteomes" id="UP000307657">
    <property type="component" value="Unassembled WGS sequence"/>
</dbReference>
<dbReference type="Gene3D" id="3.30.300.20">
    <property type="match status" value="1"/>
</dbReference>